<keyword evidence="17" id="KW-0675">Receptor</keyword>
<evidence type="ECO:0000256" key="21">
    <source>
        <dbReference type="PROSITE-ProRule" id="PRU10141"/>
    </source>
</evidence>
<feature type="compositionally biased region" description="Polar residues" evidence="22">
    <location>
        <begin position="1000"/>
        <end position="1009"/>
    </location>
</feature>
<feature type="binding site" evidence="21">
    <location>
        <position position="727"/>
    </location>
    <ligand>
        <name>ATP</name>
        <dbReference type="ChEBI" id="CHEBI:30616"/>
    </ligand>
</feature>
<accession>A0AAN9XN40</accession>
<sequence>MPCSLLLLLFILPYYSFFSLLIGVSSATLSITTDREALISFKSHLNNDTLNNFLSSWNHNSSPCNWTGVLCDRSGQRVTDLDLSGMGLSGHLSPYIGNLSSLRSLQLQNNRLTGLIPNQIGNLLSLRVLNMSSNMLEGKLPSNISHLDELRVLDLSSNKILSRIPEDFSSLKSLEVLKLGKNSLYGSIPASLGNISSLKNISFGTNFLTGWIPSDLGRLHDLIELDLILNNLNGTVPPVIYNLSSLVNFALASNSLWGDIPHDVGHKLPKLIVFNICFNYFTGGIPGSLNNLTNIQVIRMASNLLEGTVPPGLGNLPFLRMYNIGYNKIVSSGVRGLDFISSLTNSTHLNFLAIDGNMLEGVIPETIGNLSKDLSTLYMGQNRFNGSIPSSVGRLSGLKLLNISYNSISGEIPQELGQLDELQELSLAGNEISGDIPNSLGNLLKLNQIDLSRNRLVGGIPTSFGNLQNLLYMDLSSNQLNGRIPVEILNLPTLSNVLNLSMNFLSGPIPQVGRLSSVASIDFSNNQLFGGIPSSFSNCLSLEKLLLARNQLSGPIPKDLGDVRGLETLDLSSNQLSGTIPSELQNLHVLKLLNLSHNELEGAIPSGGVFQNLSAVHLEGNRNLCLNFQCGPRGQGRRNVTLYIIIAIVVTLILCLTIGLLLYVKNKKVKVEAAAASEQLKPHAPMVSYEELRQATEEFSQENLIGVGSFGSVYKGHLIQGTTVAIKVLDTLRTGSLKSFFAECDATRNSRHRNLVKLITSCSSVDFKNNDFLALVYEYLCNGSLEDWIKGRRKYASGNGLNLMERVNIAIDVASALDYLHNDSEIPVVHCDLKPSNILLDEVMTAKVGDFGLARLLIQGSTNQVSISSTHVLRGSIGYIPPEYGWGEKPSAAGDVYSFGIVLLELLSGKSPTDECFTGGLSIRRWMQSTLKDKTMQVLDPQLLSLIFHDVPSEGPNEQLYCVDAIVGIAISCTADNPDERIGIRDAVRKLKTARDSLLKLSNESPTSTKDTKSYMHDSGK</sequence>
<dbReference type="FunFam" id="3.30.200.20:FF:000432">
    <property type="entry name" value="LRR receptor-like serine/threonine-protein kinase EFR"/>
    <property type="match status" value="1"/>
</dbReference>
<dbReference type="InterPro" id="IPR001611">
    <property type="entry name" value="Leu-rich_rpt"/>
</dbReference>
<dbReference type="InterPro" id="IPR032675">
    <property type="entry name" value="LRR_dom_sf"/>
</dbReference>
<evidence type="ECO:0000256" key="6">
    <source>
        <dbReference type="ARBA" id="ARBA00022553"/>
    </source>
</evidence>
<organism evidence="25 26">
    <name type="scientific">Psophocarpus tetragonolobus</name>
    <name type="common">Winged bean</name>
    <name type="synonym">Dolichos tetragonolobus</name>
    <dbReference type="NCBI Taxonomy" id="3891"/>
    <lineage>
        <taxon>Eukaryota</taxon>
        <taxon>Viridiplantae</taxon>
        <taxon>Streptophyta</taxon>
        <taxon>Embryophyta</taxon>
        <taxon>Tracheophyta</taxon>
        <taxon>Spermatophyta</taxon>
        <taxon>Magnoliopsida</taxon>
        <taxon>eudicotyledons</taxon>
        <taxon>Gunneridae</taxon>
        <taxon>Pentapetalae</taxon>
        <taxon>rosids</taxon>
        <taxon>fabids</taxon>
        <taxon>Fabales</taxon>
        <taxon>Fabaceae</taxon>
        <taxon>Papilionoideae</taxon>
        <taxon>50 kb inversion clade</taxon>
        <taxon>NPAAA clade</taxon>
        <taxon>indigoferoid/millettioid clade</taxon>
        <taxon>Phaseoleae</taxon>
        <taxon>Psophocarpus</taxon>
    </lineage>
</organism>
<evidence type="ECO:0000256" key="3">
    <source>
        <dbReference type="ARBA" id="ARBA00012513"/>
    </source>
</evidence>
<evidence type="ECO:0000256" key="15">
    <source>
        <dbReference type="ARBA" id="ARBA00022989"/>
    </source>
</evidence>
<keyword evidence="16 23" id="KW-0472">Membrane</keyword>
<dbReference type="InterPro" id="IPR017441">
    <property type="entry name" value="Protein_kinase_ATP_BS"/>
</dbReference>
<gene>
    <name evidence="25" type="ORF">VNO78_10841</name>
</gene>
<evidence type="ECO:0000256" key="20">
    <source>
        <dbReference type="ARBA" id="ARBA00048679"/>
    </source>
</evidence>
<dbReference type="Pfam" id="PF00560">
    <property type="entry name" value="LRR_1"/>
    <property type="match status" value="3"/>
</dbReference>
<keyword evidence="10" id="KW-0732">Signal</keyword>
<dbReference type="PANTHER" id="PTHR48005:SF88">
    <property type="entry name" value="PROTEIN KINASE DOMAIN-CONTAINING PROTEIN"/>
    <property type="match status" value="1"/>
</dbReference>
<evidence type="ECO:0000313" key="25">
    <source>
        <dbReference type="EMBL" id="KAK7399654.1"/>
    </source>
</evidence>
<evidence type="ECO:0000256" key="12">
    <source>
        <dbReference type="ARBA" id="ARBA00022741"/>
    </source>
</evidence>
<dbReference type="Pfam" id="PF23598">
    <property type="entry name" value="LRR_14"/>
    <property type="match status" value="2"/>
</dbReference>
<dbReference type="GO" id="GO:0005524">
    <property type="term" value="F:ATP binding"/>
    <property type="evidence" value="ECO:0007669"/>
    <property type="project" value="UniProtKB-UniRule"/>
</dbReference>
<keyword evidence="4" id="KW-1003">Cell membrane</keyword>
<dbReference type="SMART" id="SM00220">
    <property type="entry name" value="S_TKc"/>
    <property type="match status" value="1"/>
</dbReference>
<dbReference type="EMBL" id="JAYMYS010000003">
    <property type="protein sequence ID" value="KAK7399654.1"/>
    <property type="molecule type" value="Genomic_DNA"/>
</dbReference>
<dbReference type="FunFam" id="1.10.510.10:FF:000358">
    <property type="entry name" value="Putative leucine-rich repeat receptor-like serine/threonine-protein kinase"/>
    <property type="match status" value="1"/>
</dbReference>
<keyword evidence="7" id="KW-0433">Leucine-rich repeat</keyword>
<feature type="transmembrane region" description="Helical" evidence="23">
    <location>
        <begin position="640"/>
        <end position="664"/>
    </location>
</feature>
<evidence type="ECO:0000256" key="7">
    <source>
        <dbReference type="ARBA" id="ARBA00022614"/>
    </source>
</evidence>
<comment type="caution">
    <text evidence="25">The sequence shown here is derived from an EMBL/GenBank/DDBJ whole genome shotgun (WGS) entry which is preliminary data.</text>
</comment>
<feature type="region of interest" description="Disordered" evidence="22">
    <location>
        <begin position="1000"/>
        <end position="1021"/>
    </location>
</feature>
<dbReference type="InterPro" id="IPR003591">
    <property type="entry name" value="Leu-rich_rpt_typical-subtyp"/>
</dbReference>
<evidence type="ECO:0000256" key="18">
    <source>
        <dbReference type="ARBA" id="ARBA00023180"/>
    </source>
</evidence>
<dbReference type="PROSITE" id="PS51450">
    <property type="entry name" value="LRR"/>
    <property type="match status" value="1"/>
</dbReference>
<keyword evidence="11" id="KW-0677">Repeat</keyword>
<dbReference type="Gene3D" id="1.10.510.10">
    <property type="entry name" value="Transferase(Phosphotransferase) domain 1"/>
    <property type="match status" value="1"/>
</dbReference>
<dbReference type="PRINTS" id="PR00019">
    <property type="entry name" value="LEURICHRPT"/>
</dbReference>
<evidence type="ECO:0000256" key="8">
    <source>
        <dbReference type="ARBA" id="ARBA00022679"/>
    </source>
</evidence>
<evidence type="ECO:0000256" key="1">
    <source>
        <dbReference type="ARBA" id="ARBA00004162"/>
    </source>
</evidence>
<dbReference type="InterPro" id="IPR051420">
    <property type="entry name" value="Ser_Thr_Kinases_DiverseReg"/>
</dbReference>
<comment type="similarity">
    <text evidence="2">Belongs to the protein kinase superfamily. Ser/Thr protein kinase family.</text>
</comment>
<evidence type="ECO:0000256" key="4">
    <source>
        <dbReference type="ARBA" id="ARBA00022475"/>
    </source>
</evidence>
<evidence type="ECO:0000256" key="10">
    <source>
        <dbReference type="ARBA" id="ARBA00022729"/>
    </source>
</evidence>
<evidence type="ECO:0000256" key="9">
    <source>
        <dbReference type="ARBA" id="ARBA00022692"/>
    </source>
</evidence>
<dbReference type="InterPro" id="IPR000719">
    <property type="entry name" value="Prot_kinase_dom"/>
</dbReference>
<protein>
    <recommendedName>
        <fullName evidence="3">non-specific serine/threonine protein kinase</fullName>
        <ecNumber evidence="3">2.7.11.1</ecNumber>
    </recommendedName>
</protein>
<dbReference type="InterPro" id="IPR008271">
    <property type="entry name" value="Ser/Thr_kinase_AS"/>
</dbReference>
<keyword evidence="8" id="KW-0808">Transferase</keyword>
<comment type="catalytic activity">
    <reaction evidence="19">
        <text>L-threonyl-[protein] + ATP = O-phospho-L-threonyl-[protein] + ADP + H(+)</text>
        <dbReference type="Rhea" id="RHEA:46608"/>
        <dbReference type="Rhea" id="RHEA-COMP:11060"/>
        <dbReference type="Rhea" id="RHEA-COMP:11605"/>
        <dbReference type="ChEBI" id="CHEBI:15378"/>
        <dbReference type="ChEBI" id="CHEBI:30013"/>
        <dbReference type="ChEBI" id="CHEBI:30616"/>
        <dbReference type="ChEBI" id="CHEBI:61977"/>
        <dbReference type="ChEBI" id="CHEBI:456216"/>
        <dbReference type="EC" id="2.7.11.1"/>
    </reaction>
</comment>
<dbReference type="FunFam" id="3.80.10.10:FF:000317">
    <property type="entry name" value="Inactive leucine-rich repeat receptor-like protein kinase"/>
    <property type="match status" value="1"/>
</dbReference>
<feature type="domain" description="Protein kinase" evidence="24">
    <location>
        <begin position="699"/>
        <end position="999"/>
    </location>
</feature>
<dbReference type="InterPro" id="IPR011009">
    <property type="entry name" value="Kinase-like_dom_sf"/>
</dbReference>
<keyword evidence="26" id="KW-1185">Reference proteome</keyword>
<evidence type="ECO:0000256" key="11">
    <source>
        <dbReference type="ARBA" id="ARBA00022737"/>
    </source>
</evidence>
<dbReference type="PROSITE" id="PS00108">
    <property type="entry name" value="PROTEIN_KINASE_ST"/>
    <property type="match status" value="1"/>
</dbReference>
<keyword evidence="6" id="KW-0597">Phosphoprotein</keyword>
<evidence type="ECO:0000256" key="5">
    <source>
        <dbReference type="ARBA" id="ARBA00022527"/>
    </source>
</evidence>
<dbReference type="FunFam" id="3.80.10.10:FF:000842">
    <property type="entry name" value="Receptor protein kinase CLAVATA1"/>
    <property type="match status" value="1"/>
</dbReference>
<dbReference type="Pfam" id="PF08263">
    <property type="entry name" value="LRRNT_2"/>
    <property type="match status" value="1"/>
</dbReference>
<keyword evidence="13" id="KW-0418">Kinase</keyword>
<dbReference type="InterPro" id="IPR055414">
    <property type="entry name" value="LRR_R13L4/SHOC2-like"/>
</dbReference>
<dbReference type="Pfam" id="PF13855">
    <property type="entry name" value="LRR_8"/>
    <property type="match status" value="1"/>
</dbReference>
<dbReference type="Gene3D" id="3.80.10.10">
    <property type="entry name" value="Ribonuclease Inhibitor"/>
    <property type="match status" value="3"/>
</dbReference>
<keyword evidence="9 23" id="KW-0812">Transmembrane</keyword>
<evidence type="ECO:0000256" key="14">
    <source>
        <dbReference type="ARBA" id="ARBA00022840"/>
    </source>
</evidence>
<dbReference type="PROSITE" id="PS00107">
    <property type="entry name" value="PROTEIN_KINASE_ATP"/>
    <property type="match status" value="1"/>
</dbReference>
<dbReference type="GO" id="GO:0004674">
    <property type="term" value="F:protein serine/threonine kinase activity"/>
    <property type="evidence" value="ECO:0007669"/>
    <property type="project" value="UniProtKB-KW"/>
</dbReference>
<keyword evidence="5" id="KW-0723">Serine/threonine-protein kinase</keyword>
<name>A0AAN9XN40_PSOTE</name>
<keyword evidence="12 21" id="KW-0547">Nucleotide-binding</keyword>
<evidence type="ECO:0000256" key="23">
    <source>
        <dbReference type="SAM" id="Phobius"/>
    </source>
</evidence>
<comment type="subcellular location">
    <subcellularLocation>
        <location evidence="1">Cell membrane</location>
        <topology evidence="1">Single-pass membrane protein</topology>
    </subcellularLocation>
</comment>
<evidence type="ECO:0000259" key="24">
    <source>
        <dbReference type="PROSITE" id="PS50011"/>
    </source>
</evidence>
<dbReference type="PROSITE" id="PS50011">
    <property type="entry name" value="PROTEIN_KINASE_DOM"/>
    <property type="match status" value="1"/>
</dbReference>
<dbReference type="SMART" id="SM00365">
    <property type="entry name" value="LRR_SD22"/>
    <property type="match status" value="6"/>
</dbReference>
<reference evidence="25 26" key="1">
    <citation type="submission" date="2024-01" db="EMBL/GenBank/DDBJ databases">
        <title>The genomes of 5 underutilized Papilionoideae crops provide insights into root nodulation and disease resistanc.</title>
        <authorList>
            <person name="Jiang F."/>
        </authorList>
    </citation>
    <scope>NUCLEOTIDE SEQUENCE [LARGE SCALE GENOMIC DNA]</scope>
    <source>
        <strain evidence="25">DUOXIRENSHENG_FW03</strain>
        <tissue evidence="25">Leaves</tissue>
    </source>
</reference>
<dbReference type="EC" id="2.7.11.1" evidence="3"/>
<keyword evidence="14 21" id="KW-0067">ATP-binding</keyword>
<dbReference type="GO" id="GO:0005886">
    <property type="term" value="C:plasma membrane"/>
    <property type="evidence" value="ECO:0007669"/>
    <property type="project" value="UniProtKB-SubCell"/>
</dbReference>
<dbReference type="SMART" id="SM00369">
    <property type="entry name" value="LRR_TYP"/>
    <property type="match status" value="9"/>
</dbReference>
<evidence type="ECO:0000256" key="17">
    <source>
        <dbReference type="ARBA" id="ARBA00023170"/>
    </source>
</evidence>
<dbReference type="Gene3D" id="3.30.200.20">
    <property type="entry name" value="Phosphorylase Kinase, domain 1"/>
    <property type="match status" value="1"/>
</dbReference>
<evidence type="ECO:0000256" key="22">
    <source>
        <dbReference type="SAM" id="MobiDB-lite"/>
    </source>
</evidence>
<dbReference type="FunFam" id="3.80.10.10:FF:001655">
    <property type="entry name" value="Putative leucine-rich repeat receptor-like protein kinase family protein"/>
    <property type="match status" value="1"/>
</dbReference>
<dbReference type="SUPFAM" id="SSF56112">
    <property type="entry name" value="Protein kinase-like (PK-like)"/>
    <property type="match status" value="1"/>
</dbReference>
<evidence type="ECO:0000256" key="2">
    <source>
        <dbReference type="ARBA" id="ARBA00008684"/>
    </source>
</evidence>
<dbReference type="Proteomes" id="UP001386955">
    <property type="component" value="Unassembled WGS sequence"/>
</dbReference>
<comment type="catalytic activity">
    <reaction evidence="20">
        <text>L-seryl-[protein] + ATP = O-phospho-L-seryl-[protein] + ADP + H(+)</text>
        <dbReference type="Rhea" id="RHEA:17989"/>
        <dbReference type="Rhea" id="RHEA-COMP:9863"/>
        <dbReference type="Rhea" id="RHEA-COMP:11604"/>
        <dbReference type="ChEBI" id="CHEBI:15378"/>
        <dbReference type="ChEBI" id="CHEBI:29999"/>
        <dbReference type="ChEBI" id="CHEBI:30616"/>
        <dbReference type="ChEBI" id="CHEBI:83421"/>
        <dbReference type="ChEBI" id="CHEBI:456216"/>
        <dbReference type="EC" id="2.7.11.1"/>
    </reaction>
</comment>
<dbReference type="AlphaFoldDB" id="A0AAN9XN40"/>
<evidence type="ECO:0000256" key="16">
    <source>
        <dbReference type="ARBA" id="ARBA00023136"/>
    </source>
</evidence>
<feature type="compositionally biased region" description="Basic and acidic residues" evidence="22">
    <location>
        <begin position="1010"/>
        <end position="1021"/>
    </location>
</feature>
<dbReference type="Pfam" id="PF00069">
    <property type="entry name" value="Pkinase"/>
    <property type="match status" value="1"/>
</dbReference>
<evidence type="ECO:0000256" key="13">
    <source>
        <dbReference type="ARBA" id="ARBA00022777"/>
    </source>
</evidence>
<keyword evidence="18" id="KW-0325">Glycoprotein</keyword>
<dbReference type="SUPFAM" id="SSF52058">
    <property type="entry name" value="L domain-like"/>
    <property type="match status" value="2"/>
</dbReference>
<proteinExistence type="inferred from homology"/>
<evidence type="ECO:0000256" key="19">
    <source>
        <dbReference type="ARBA" id="ARBA00047899"/>
    </source>
</evidence>
<dbReference type="PANTHER" id="PTHR48005">
    <property type="entry name" value="LEUCINE RICH REPEAT KINASE 2"/>
    <property type="match status" value="1"/>
</dbReference>
<keyword evidence="15 23" id="KW-1133">Transmembrane helix</keyword>
<evidence type="ECO:0000313" key="26">
    <source>
        <dbReference type="Proteomes" id="UP001386955"/>
    </source>
</evidence>
<dbReference type="InterPro" id="IPR013210">
    <property type="entry name" value="LRR_N_plant-typ"/>
</dbReference>